<evidence type="ECO:0000313" key="2">
    <source>
        <dbReference type="Proteomes" id="UP000029725"/>
    </source>
</evidence>
<dbReference type="GeneID" id="25259485"/>
<gene>
    <name evidence="1" type="ORF">DI09_2p550</name>
</gene>
<proteinExistence type="predicted"/>
<dbReference type="EMBL" id="JMKJ01000222">
    <property type="protein sequence ID" value="KGG51678.1"/>
    <property type="molecule type" value="Genomic_DNA"/>
</dbReference>
<dbReference type="VEuPathDB" id="MicrosporidiaDB:DI09_2p550"/>
<name>A0A098VRJ2_9MICR</name>
<sequence>MCNQANVASSPDLHGKSCWALLRTLNPLLAVVEPRRFLAVIKPLVREEDFSLVVQYLVSIRFPIRFSVVIGDGEMDSEGDGQSSPTAGTIARPDASSVEIEATNISLMPEDEKTLDVDTIESARSFRELFLKNLRPNFSIMTAVKGPTEDSLRLIASATSERFLCPCFL</sequence>
<accession>A0A098VRJ2</accession>
<reference evidence="1 2" key="1">
    <citation type="submission" date="2014-04" db="EMBL/GenBank/DDBJ databases">
        <title>A new species of microsporidia sheds light on the evolution of extreme parasitism.</title>
        <authorList>
            <person name="Haag K.L."/>
            <person name="James T.Y."/>
            <person name="Larsson R."/>
            <person name="Schaer T.M."/>
            <person name="Refardt D."/>
            <person name="Pombert J.-F."/>
            <person name="Ebert D."/>
        </authorList>
    </citation>
    <scope>NUCLEOTIDE SEQUENCE [LARGE SCALE GENOMIC DNA]</scope>
    <source>
        <strain evidence="1 2">UGP3</strain>
        <tissue evidence="1">Spores</tissue>
    </source>
</reference>
<keyword evidence="2" id="KW-1185">Reference proteome</keyword>
<dbReference type="RefSeq" id="XP_013238105.1">
    <property type="nucleotide sequence ID" value="XM_013382651.1"/>
</dbReference>
<evidence type="ECO:0000313" key="1">
    <source>
        <dbReference type="EMBL" id="KGG51678.1"/>
    </source>
</evidence>
<dbReference type="HOGENOM" id="CLU_1578894_0_0_1"/>
<dbReference type="Proteomes" id="UP000029725">
    <property type="component" value="Unassembled WGS sequence"/>
</dbReference>
<protein>
    <submittedName>
        <fullName evidence="1">Uncharacterized protein</fullName>
    </submittedName>
</protein>
<organism evidence="1 2">
    <name type="scientific">Mitosporidium daphniae</name>
    <dbReference type="NCBI Taxonomy" id="1485682"/>
    <lineage>
        <taxon>Eukaryota</taxon>
        <taxon>Fungi</taxon>
        <taxon>Fungi incertae sedis</taxon>
        <taxon>Microsporidia</taxon>
        <taxon>Mitosporidium</taxon>
    </lineage>
</organism>
<dbReference type="AlphaFoldDB" id="A0A098VRJ2"/>
<comment type="caution">
    <text evidence="1">The sequence shown here is derived from an EMBL/GenBank/DDBJ whole genome shotgun (WGS) entry which is preliminary data.</text>
</comment>